<proteinExistence type="predicted"/>
<evidence type="ECO:0000313" key="2">
    <source>
        <dbReference type="EMBL" id="GAH02361.1"/>
    </source>
</evidence>
<comment type="caution">
    <text evidence="2">The sequence shown here is derived from an EMBL/GenBank/DDBJ whole genome shotgun (WGS) entry which is preliminary data.</text>
</comment>
<evidence type="ECO:0000259" key="1">
    <source>
        <dbReference type="Pfam" id="PF13511"/>
    </source>
</evidence>
<feature type="domain" description="DUF4124" evidence="1">
    <location>
        <begin position="7"/>
        <end position="56"/>
    </location>
</feature>
<accession>X1C2P3</accession>
<dbReference type="EMBL" id="BART01022919">
    <property type="protein sequence ID" value="GAH02361.1"/>
    <property type="molecule type" value="Genomic_DNA"/>
</dbReference>
<dbReference type="Pfam" id="PF13511">
    <property type="entry name" value="DUF4124"/>
    <property type="match status" value="1"/>
</dbReference>
<dbReference type="AlphaFoldDB" id="X1C2P3"/>
<name>X1C2P3_9ZZZZ</name>
<reference evidence="2" key="1">
    <citation type="journal article" date="2014" name="Front. Microbiol.">
        <title>High frequency of phylogenetically diverse reductive dehalogenase-homologous genes in deep subseafloor sedimentary metagenomes.</title>
        <authorList>
            <person name="Kawai M."/>
            <person name="Futagami T."/>
            <person name="Toyoda A."/>
            <person name="Takaki Y."/>
            <person name="Nishi S."/>
            <person name="Hori S."/>
            <person name="Arai W."/>
            <person name="Tsubouchi T."/>
            <person name="Morono Y."/>
            <person name="Uchiyama I."/>
            <person name="Ito T."/>
            <person name="Fujiyama A."/>
            <person name="Inagaki F."/>
            <person name="Takami H."/>
        </authorList>
    </citation>
    <scope>NUCLEOTIDE SEQUENCE</scope>
    <source>
        <strain evidence="2">Expedition CK06-06</strain>
    </source>
</reference>
<protein>
    <recommendedName>
        <fullName evidence="1">DUF4124 domain-containing protein</fullName>
    </recommendedName>
</protein>
<gene>
    <name evidence="2" type="ORF">S01H4_41851</name>
</gene>
<dbReference type="InterPro" id="IPR025392">
    <property type="entry name" value="DUF4124"/>
</dbReference>
<organism evidence="2">
    <name type="scientific">marine sediment metagenome</name>
    <dbReference type="NCBI Taxonomy" id="412755"/>
    <lineage>
        <taxon>unclassified sequences</taxon>
        <taxon>metagenomes</taxon>
        <taxon>ecological metagenomes</taxon>
    </lineage>
</organism>
<sequence length="187" mass="20832">MRTILIILLLIPLYASAEIYHWRDGNGVEHFSDQPHRGAERVKLPAAQTYTPVILPQKVTEEEQVPVDPKQQQYEEVKLVAPIPEQTFRNNIGLVDVIVALSPSLAVGDKVVLYVNGLVAGESEKSTRFTLQNVNRGTHSVQVKVLNPKGVVVGASKRVIFYMQRPRVNMVKPAVPPPKPKPYTPNI</sequence>